<evidence type="ECO:0000313" key="2">
    <source>
        <dbReference type="Proteomes" id="UP000434475"/>
    </source>
</evidence>
<dbReference type="AlphaFoldDB" id="A0A6I2R6Y7"/>
<dbReference type="RefSeq" id="WP_172697395.1">
    <property type="nucleotide sequence ID" value="NZ_WKPR01000004.1"/>
</dbReference>
<comment type="caution">
    <text evidence="1">The sequence shown here is derived from an EMBL/GenBank/DDBJ whole genome shotgun (WGS) entry which is preliminary data.</text>
</comment>
<name>A0A6I2R6Y7_FLAPL</name>
<protein>
    <submittedName>
        <fullName evidence="1">Uncharacterized protein</fullName>
    </submittedName>
</protein>
<reference evidence="1 2" key="1">
    <citation type="journal article" date="2019" name="Nat. Med.">
        <title>A library of human gut bacterial isolates paired with longitudinal multiomics data enables mechanistic microbiome research.</title>
        <authorList>
            <person name="Poyet M."/>
            <person name="Groussin M."/>
            <person name="Gibbons S.M."/>
            <person name="Avila-Pacheco J."/>
            <person name="Jiang X."/>
            <person name="Kearney S.M."/>
            <person name="Perrotta A.R."/>
            <person name="Berdy B."/>
            <person name="Zhao S."/>
            <person name="Lieberman T.D."/>
            <person name="Swanson P.K."/>
            <person name="Smith M."/>
            <person name="Roesemann S."/>
            <person name="Alexander J.E."/>
            <person name="Rich S.A."/>
            <person name="Livny J."/>
            <person name="Vlamakis H."/>
            <person name="Clish C."/>
            <person name="Bullock K."/>
            <person name="Deik A."/>
            <person name="Scott J."/>
            <person name="Pierce K.A."/>
            <person name="Xavier R.J."/>
            <person name="Alm E.J."/>
        </authorList>
    </citation>
    <scope>NUCLEOTIDE SEQUENCE [LARGE SCALE GENOMIC DNA]</scope>
    <source>
        <strain evidence="1 2">BIOML-A2</strain>
    </source>
</reference>
<organism evidence="1 2">
    <name type="scientific">Flavonifractor plautii</name>
    <name type="common">Fusobacterium plautii</name>
    <dbReference type="NCBI Taxonomy" id="292800"/>
    <lineage>
        <taxon>Bacteria</taxon>
        <taxon>Bacillati</taxon>
        <taxon>Bacillota</taxon>
        <taxon>Clostridia</taxon>
        <taxon>Eubacteriales</taxon>
        <taxon>Oscillospiraceae</taxon>
        <taxon>Flavonifractor</taxon>
    </lineage>
</organism>
<accession>A0A6I2R6Y7</accession>
<proteinExistence type="predicted"/>
<gene>
    <name evidence="1" type="ORF">GKE97_05810</name>
</gene>
<evidence type="ECO:0000313" key="1">
    <source>
        <dbReference type="EMBL" id="MSB19032.1"/>
    </source>
</evidence>
<dbReference type="Proteomes" id="UP000434475">
    <property type="component" value="Unassembled WGS sequence"/>
</dbReference>
<dbReference type="EMBL" id="WKPR01000004">
    <property type="protein sequence ID" value="MSB19032.1"/>
    <property type="molecule type" value="Genomic_DNA"/>
</dbReference>
<sequence length="101" mass="10538">MSEVVRVHDPNIGPLDGVCLEAKCAITRFSIGKNKVVAIKSQEMADCNIKASMGLGILSISIPGRAQMVSIRIDEAMAVLKEAADAANDVAAGRKEGKADG</sequence>